<reference evidence="1 2" key="1">
    <citation type="journal article" date="2012" name="PLoS Pathog.">
        <title>Diverse lifestyles and strategies of plant pathogenesis encoded in the genomes of eighteen Dothideomycetes fungi.</title>
        <authorList>
            <person name="Ohm R.A."/>
            <person name="Feau N."/>
            <person name="Henrissat B."/>
            <person name="Schoch C.L."/>
            <person name="Horwitz B.A."/>
            <person name="Barry K.W."/>
            <person name="Condon B.J."/>
            <person name="Copeland A.C."/>
            <person name="Dhillon B."/>
            <person name="Glaser F."/>
            <person name="Hesse C.N."/>
            <person name="Kosti I."/>
            <person name="LaButti K."/>
            <person name="Lindquist E.A."/>
            <person name="Lucas S."/>
            <person name="Salamov A.A."/>
            <person name="Bradshaw R.E."/>
            <person name="Ciuffetti L."/>
            <person name="Hamelin R.C."/>
            <person name="Kema G.H.J."/>
            <person name="Lawrence C."/>
            <person name="Scott J.A."/>
            <person name="Spatafora J.W."/>
            <person name="Turgeon B.G."/>
            <person name="de Wit P.J.G.M."/>
            <person name="Zhong S."/>
            <person name="Goodwin S.B."/>
            <person name="Grigoriev I.V."/>
        </authorList>
    </citation>
    <scope>NUCLEOTIDE SEQUENCE [LARGE SCALE GENOMIC DNA]</scope>
    <source>
        <strain evidence="2">C5 / ATCC 48332 / race O</strain>
    </source>
</reference>
<dbReference type="AlphaFoldDB" id="M2TCK8"/>
<dbReference type="OrthoDB" id="10322980at2759"/>
<protein>
    <submittedName>
        <fullName evidence="1">Uncharacterized protein</fullName>
    </submittedName>
</protein>
<evidence type="ECO:0000313" key="2">
    <source>
        <dbReference type="Proteomes" id="UP000016936"/>
    </source>
</evidence>
<organism evidence="1 2">
    <name type="scientific">Cochliobolus heterostrophus (strain C5 / ATCC 48332 / race O)</name>
    <name type="common">Southern corn leaf blight fungus</name>
    <name type="synonym">Bipolaris maydis</name>
    <dbReference type="NCBI Taxonomy" id="701091"/>
    <lineage>
        <taxon>Eukaryota</taxon>
        <taxon>Fungi</taxon>
        <taxon>Dikarya</taxon>
        <taxon>Ascomycota</taxon>
        <taxon>Pezizomycotina</taxon>
        <taxon>Dothideomycetes</taxon>
        <taxon>Pleosporomycetidae</taxon>
        <taxon>Pleosporales</taxon>
        <taxon>Pleosporineae</taxon>
        <taxon>Pleosporaceae</taxon>
        <taxon>Bipolaris</taxon>
    </lineage>
</organism>
<gene>
    <name evidence="1" type="ORF">COCHEDRAFT_1027745</name>
</gene>
<dbReference type="HOGENOM" id="CLU_1245151_0_0_1"/>
<dbReference type="EMBL" id="KB445571">
    <property type="protein sequence ID" value="EMD95270.1"/>
    <property type="molecule type" value="Genomic_DNA"/>
</dbReference>
<dbReference type="Proteomes" id="UP000016936">
    <property type="component" value="Unassembled WGS sequence"/>
</dbReference>
<proteinExistence type="predicted"/>
<accession>M2TCK8</accession>
<reference evidence="2" key="2">
    <citation type="journal article" date="2013" name="PLoS Genet.">
        <title>Comparative genome structure, secondary metabolite, and effector coding capacity across Cochliobolus pathogens.</title>
        <authorList>
            <person name="Condon B.J."/>
            <person name="Leng Y."/>
            <person name="Wu D."/>
            <person name="Bushley K.E."/>
            <person name="Ohm R.A."/>
            <person name="Otillar R."/>
            <person name="Martin J."/>
            <person name="Schackwitz W."/>
            <person name="Grimwood J."/>
            <person name="MohdZainudin N."/>
            <person name="Xue C."/>
            <person name="Wang R."/>
            <person name="Manning V.A."/>
            <person name="Dhillon B."/>
            <person name="Tu Z.J."/>
            <person name="Steffenson B.J."/>
            <person name="Salamov A."/>
            <person name="Sun H."/>
            <person name="Lowry S."/>
            <person name="LaButti K."/>
            <person name="Han J."/>
            <person name="Copeland A."/>
            <person name="Lindquist E."/>
            <person name="Barry K."/>
            <person name="Schmutz J."/>
            <person name="Baker S.E."/>
            <person name="Ciuffetti L.M."/>
            <person name="Grigoriev I.V."/>
            <person name="Zhong S."/>
            <person name="Turgeon B.G."/>
        </authorList>
    </citation>
    <scope>NUCLEOTIDE SEQUENCE [LARGE SCALE GENOMIC DNA]</scope>
    <source>
        <strain evidence="2">C5 / ATCC 48332 / race O</strain>
    </source>
</reference>
<name>M2TCK8_COCH5</name>
<keyword evidence="2" id="KW-1185">Reference proteome</keyword>
<sequence>MTSASPSMNFDFSRSDQSMLTWAINIVLAAPDIPSESCIAIKSKLSSISDAHRTAADVKTIQNIALNTVRQTGAWQLWNRIRKPLSSWEHAYKNTQRNCSKQHLSRPAREAVQHANTSFDIAMLPSEQLDFLFLLAYAEIGPCSFENFMALYKKCSRHSNTGAEVRNQVEKYLAKDKVLQRLQRSPDHTGKKREAEEMYTVIEKEENEKYRKCCSFHAMYKNKTYNT</sequence>
<evidence type="ECO:0000313" key="1">
    <source>
        <dbReference type="EMBL" id="EMD95270.1"/>
    </source>
</evidence>